<evidence type="ECO:0000313" key="2">
    <source>
        <dbReference type="Proteomes" id="UP000223102"/>
    </source>
</evidence>
<accession>A0A218KBZ3</accession>
<name>A0A218KBZ3_9CAUD</name>
<organism evidence="1 2">
    <name type="scientific">Bacillus phage PBC2</name>
    <dbReference type="NCBI Taxonomy" id="1675029"/>
    <lineage>
        <taxon>Viruses</taxon>
        <taxon>Duplodnaviria</taxon>
        <taxon>Heunggongvirae</taxon>
        <taxon>Uroviricota</taxon>
        <taxon>Caudoviricetes</taxon>
        <taxon>Andregratiavirinae</taxon>
        <taxon>Haetaevirus</taxon>
        <taxon>Haetaevirus PBC2</taxon>
    </lineage>
</organism>
<sequence>MEETVYYLCKKDLIMDDGEEAFTKGKFYKMLEKYGDGGVELLNNAKCEHTLTKKYKRKYMVKVKDVSLLKALQEGVVPSDIYLCKKTMRMDDGSLAYKKGRMYECTNEEGFEFVSELGREHYMGDAEFTNKYLVKIGE</sequence>
<dbReference type="Proteomes" id="UP000223102">
    <property type="component" value="Segment"/>
</dbReference>
<protein>
    <submittedName>
        <fullName evidence="1">Uncharacterized protein</fullName>
    </submittedName>
</protein>
<evidence type="ECO:0000313" key="1">
    <source>
        <dbReference type="EMBL" id="AKQ08410.1"/>
    </source>
</evidence>
<gene>
    <name evidence="1" type="ORF">PBC2_095</name>
</gene>
<proteinExistence type="predicted"/>
<dbReference type="EMBL" id="KT070867">
    <property type="protein sequence ID" value="AKQ08410.1"/>
    <property type="molecule type" value="Genomic_DNA"/>
</dbReference>
<keyword evidence="2" id="KW-1185">Reference proteome</keyword>
<reference evidence="1 2" key="1">
    <citation type="submission" date="2015-06" db="EMBL/GenBank/DDBJ databases">
        <title>Complete genome sequence of Bacillus cereus phage PBC2.</title>
        <authorList>
            <person name="Kong M."/>
            <person name="Ryu S."/>
        </authorList>
    </citation>
    <scope>NUCLEOTIDE SEQUENCE [LARGE SCALE GENOMIC DNA]</scope>
</reference>